<dbReference type="RefSeq" id="XP_011306121.1">
    <property type="nucleotide sequence ID" value="XM_011307819.1"/>
</dbReference>
<dbReference type="Pfam" id="PF02466">
    <property type="entry name" value="Tim17"/>
    <property type="match status" value="1"/>
</dbReference>
<comment type="similarity">
    <text evidence="2">Belongs to the Tim17/Tim22/Tim23 family.</text>
</comment>
<dbReference type="PANTHER" id="PTHR13002">
    <property type="entry name" value="C3ORF1 PROTEIN-RELATED"/>
    <property type="match status" value="1"/>
</dbReference>
<dbReference type="EMBL" id="GBYB01001936">
    <property type="protein sequence ID" value="JAG71703.1"/>
    <property type="molecule type" value="Transcribed_RNA"/>
</dbReference>
<dbReference type="InterPro" id="IPR055299">
    <property type="entry name" value="TIMMDC1"/>
</dbReference>
<evidence type="ECO:0000256" key="3">
    <source>
        <dbReference type="ARBA" id="ARBA00022692"/>
    </source>
</evidence>
<evidence type="ECO:0000313" key="10">
    <source>
        <dbReference type="EMBL" id="JAG71703.1"/>
    </source>
</evidence>
<evidence type="ECO:0000256" key="2">
    <source>
        <dbReference type="ARBA" id="ARBA00008444"/>
    </source>
</evidence>
<dbReference type="AlphaFoldDB" id="A0A0C9R514"/>
<accession>A0A0C9R514</accession>
<dbReference type="OrthoDB" id="5826189at2759"/>
<evidence type="ECO:0000256" key="8">
    <source>
        <dbReference type="SAM" id="MobiDB-lite"/>
    </source>
</evidence>
<name>A0A0C9R514_9HYME</name>
<sequence length="271" mass="29581">MFSTVRRIPVSRLALFGLFDKSADIVTTPGYEELSQKYTGMTAVRRMLTPDQYGELSPELVTAVHMSATSTLMGILYGAVIQGREAWYAFIENNQATQFANHLEAKKLLQDKVTLAMGRGALKWGYRIGAFSTMFIFINTCIAAYRGEPGILEYVGAGVITGGLFKVNLGPKGMVAGSVVGGFLGFLGGAASLTLLYLTGYTMDDIEKVQHDMHASRNEAVRNAMKYQLLDEYEKLEIDAAKKDEKLNPSSPLDSVAESESPTIDVVPDPK</sequence>
<evidence type="ECO:0000256" key="7">
    <source>
        <dbReference type="ARBA" id="ARBA00041344"/>
    </source>
</evidence>
<keyword evidence="3 9" id="KW-0812">Transmembrane</keyword>
<proteinExistence type="inferred from homology"/>
<keyword evidence="4 9" id="KW-1133">Transmembrane helix</keyword>
<evidence type="ECO:0000313" key="13">
    <source>
        <dbReference type="RefSeq" id="XP_011306121.1"/>
    </source>
</evidence>
<dbReference type="GO" id="GO:0005739">
    <property type="term" value="C:mitochondrion"/>
    <property type="evidence" value="ECO:0007669"/>
    <property type="project" value="TreeGrafter"/>
</dbReference>
<reference evidence="10" key="1">
    <citation type="submission" date="2015-01" db="EMBL/GenBank/DDBJ databases">
        <title>Transcriptome Assembly of Fopius arisanus.</title>
        <authorList>
            <person name="Geib S."/>
        </authorList>
    </citation>
    <scope>NUCLEOTIDE SEQUENCE</scope>
</reference>
<evidence type="ECO:0000256" key="5">
    <source>
        <dbReference type="ARBA" id="ARBA00023136"/>
    </source>
</evidence>
<keyword evidence="5 9" id="KW-0472">Membrane</keyword>
<dbReference type="EMBL" id="GBYB01001937">
    <property type="protein sequence ID" value="JAG71704.1"/>
    <property type="molecule type" value="Transcribed_RNA"/>
</dbReference>
<evidence type="ECO:0000256" key="6">
    <source>
        <dbReference type="ARBA" id="ARBA00040778"/>
    </source>
</evidence>
<feature type="region of interest" description="Disordered" evidence="8">
    <location>
        <begin position="243"/>
        <end position="271"/>
    </location>
</feature>
<dbReference type="PANTHER" id="PTHR13002:SF1">
    <property type="entry name" value="COMPLEX I ASSEMBLY FACTOR TIMMDC1, MITOCHONDRIAL"/>
    <property type="match status" value="1"/>
</dbReference>
<evidence type="ECO:0000313" key="11">
    <source>
        <dbReference type="EMBL" id="JAG71704.1"/>
    </source>
</evidence>
<feature type="transmembrane region" description="Helical" evidence="9">
    <location>
        <begin position="174"/>
        <end position="198"/>
    </location>
</feature>
<evidence type="ECO:0000256" key="4">
    <source>
        <dbReference type="ARBA" id="ARBA00022989"/>
    </source>
</evidence>
<evidence type="ECO:0000256" key="9">
    <source>
        <dbReference type="SAM" id="Phobius"/>
    </source>
</evidence>
<dbReference type="GO" id="GO:0032981">
    <property type="term" value="P:mitochondrial respiratory chain complex I assembly"/>
    <property type="evidence" value="ECO:0007669"/>
    <property type="project" value="InterPro"/>
</dbReference>
<gene>
    <name evidence="10" type="primary">140up_0</name>
    <name evidence="13" type="synonym">140up</name>
    <name evidence="11" type="synonym">140up_1</name>
    <name evidence="11" type="ORF">g.35290</name>
    <name evidence="10" type="ORF">g.35293</name>
</gene>
<feature type="compositionally biased region" description="Polar residues" evidence="8">
    <location>
        <begin position="248"/>
        <end position="262"/>
    </location>
</feature>
<accession>A0A9R1U3U0</accession>
<dbReference type="Proteomes" id="UP000694866">
    <property type="component" value="Unplaced"/>
</dbReference>
<evidence type="ECO:0000256" key="1">
    <source>
        <dbReference type="ARBA" id="ARBA00004141"/>
    </source>
</evidence>
<dbReference type="CTD" id="41720"/>
<dbReference type="KEGG" id="fas:105268335"/>
<organism evidence="10">
    <name type="scientific">Fopius arisanus</name>
    <dbReference type="NCBI Taxonomy" id="64838"/>
    <lineage>
        <taxon>Eukaryota</taxon>
        <taxon>Metazoa</taxon>
        <taxon>Ecdysozoa</taxon>
        <taxon>Arthropoda</taxon>
        <taxon>Hexapoda</taxon>
        <taxon>Insecta</taxon>
        <taxon>Pterygota</taxon>
        <taxon>Neoptera</taxon>
        <taxon>Endopterygota</taxon>
        <taxon>Hymenoptera</taxon>
        <taxon>Apocrita</taxon>
        <taxon>Ichneumonoidea</taxon>
        <taxon>Braconidae</taxon>
        <taxon>Opiinae</taxon>
        <taxon>Fopius</taxon>
    </lineage>
</organism>
<protein>
    <recommendedName>
        <fullName evidence="6">Complex I assembly factor TIMMDC1, mitochondrial</fullName>
    </recommendedName>
    <alternativeName>
        <fullName evidence="7">Translocase of inner mitochondrial membrane domain-containing protein 1</fullName>
    </alternativeName>
</protein>
<dbReference type="GeneID" id="105268335"/>
<dbReference type="GO" id="GO:0016020">
    <property type="term" value="C:membrane"/>
    <property type="evidence" value="ECO:0007669"/>
    <property type="project" value="UniProtKB-SubCell"/>
</dbReference>
<keyword evidence="12" id="KW-1185">Reference proteome</keyword>
<evidence type="ECO:0000313" key="12">
    <source>
        <dbReference type="Proteomes" id="UP000694866"/>
    </source>
</evidence>
<feature type="transmembrane region" description="Helical" evidence="9">
    <location>
        <begin position="124"/>
        <end position="145"/>
    </location>
</feature>
<comment type="subcellular location">
    <subcellularLocation>
        <location evidence="1">Membrane</location>
        <topology evidence="1">Multi-pass membrane protein</topology>
    </subcellularLocation>
</comment>
<reference evidence="13" key="2">
    <citation type="submission" date="2025-04" db="UniProtKB">
        <authorList>
            <consortium name="RefSeq"/>
        </authorList>
    </citation>
    <scope>IDENTIFICATION</scope>
    <source>
        <strain evidence="13">USDA-PBARC FA_bdor</strain>
        <tissue evidence="13">Whole organism</tissue>
    </source>
</reference>